<dbReference type="OrthoDB" id="6424451at2759"/>
<comment type="caution">
    <text evidence="2">The sequence shown here is derived from an EMBL/GenBank/DDBJ whole genome shotgun (WGS) entry which is preliminary data.</text>
</comment>
<sequence length="285" mass="32857">LRYRMMILTAPSAGILRRNPVKSMAESRRTTDPRRWLPFEARISLILALATQTSSLSQRLLLQLARETAKYVFPNRRFVSSTWEEAFMSVPDLETVEFKVLSRRHGFEIREVQGYTIAETTMPGKYGFDFVGASKSFNALAEYLFGKNTKNMAMEMTTPVFSRRDESERQTTPAITTKAENEEKWKMSFVLPSKYDEDDLPLPKDSLVRIEKVPRRIIAVVAFSGFVSDEEVRRCESSLRDLINKDSVFRVKEGASIEIAQYNPPFTLPFSRRNEISVEVERKDK</sequence>
<evidence type="ECO:0000313" key="2">
    <source>
        <dbReference type="EMBL" id="EPS70663.1"/>
    </source>
</evidence>
<name>S8E4H2_9LAMI</name>
<dbReference type="Proteomes" id="UP000015453">
    <property type="component" value="Unassembled WGS sequence"/>
</dbReference>
<reference evidence="2 3" key="1">
    <citation type="journal article" date="2013" name="BMC Genomics">
        <title>The miniature genome of a carnivorous plant Genlisea aurea contains a low number of genes and short non-coding sequences.</title>
        <authorList>
            <person name="Leushkin E.V."/>
            <person name="Sutormin R.A."/>
            <person name="Nabieva E.R."/>
            <person name="Penin A.A."/>
            <person name="Kondrashov A.S."/>
            <person name="Logacheva M.D."/>
        </authorList>
    </citation>
    <scope>NUCLEOTIDE SEQUENCE [LARGE SCALE GENOMIC DNA]</scope>
</reference>
<dbReference type="Pfam" id="PF04832">
    <property type="entry name" value="SOUL"/>
    <property type="match status" value="1"/>
</dbReference>
<dbReference type="PANTHER" id="PTHR11220:SF54">
    <property type="entry name" value="OS02G0533200 PROTEIN"/>
    <property type="match status" value="1"/>
</dbReference>
<protein>
    <recommendedName>
        <fullName evidence="4">Heme-binding-like protein, chloroplastic</fullName>
    </recommendedName>
</protein>
<organism evidence="2 3">
    <name type="scientific">Genlisea aurea</name>
    <dbReference type="NCBI Taxonomy" id="192259"/>
    <lineage>
        <taxon>Eukaryota</taxon>
        <taxon>Viridiplantae</taxon>
        <taxon>Streptophyta</taxon>
        <taxon>Embryophyta</taxon>
        <taxon>Tracheophyta</taxon>
        <taxon>Spermatophyta</taxon>
        <taxon>Magnoliopsida</taxon>
        <taxon>eudicotyledons</taxon>
        <taxon>Gunneridae</taxon>
        <taxon>Pentapetalae</taxon>
        <taxon>asterids</taxon>
        <taxon>lamiids</taxon>
        <taxon>Lamiales</taxon>
        <taxon>Lentibulariaceae</taxon>
        <taxon>Genlisea</taxon>
    </lineage>
</organism>
<dbReference type="EMBL" id="AUSU01001593">
    <property type="protein sequence ID" value="EPS70663.1"/>
    <property type="molecule type" value="Genomic_DNA"/>
</dbReference>
<accession>S8E4H2</accession>
<comment type="similarity">
    <text evidence="1">Belongs to the HEBP family.</text>
</comment>
<feature type="non-terminal residue" evidence="2">
    <location>
        <position position="1"/>
    </location>
</feature>
<dbReference type="Gene3D" id="3.20.80.10">
    <property type="entry name" value="Regulatory factor, effector binding domain"/>
    <property type="match status" value="1"/>
</dbReference>
<dbReference type="AlphaFoldDB" id="S8E4H2"/>
<proteinExistence type="inferred from homology"/>
<dbReference type="InterPro" id="IPR011256">
    <property type="entry name" value="Reg_factor_effector_dom_sf"/>
</dbReference>
<evidence type="ECO:0008006" key="4">
    <source>
        <dbReference type="Google" id="ProtNLM"/>
    </source>
</evidence>
<dbReference type="PANTHER" id="PTHR11220">
    <property type="entry name" value="HEME-BINDING PROTEIN-RELATED"/>
    <property type="match status" value="1"/>
</dbReference>
<gene>
    <name evidence="2" type="ORF">M569_04095</name>
</gene>
<evidence type="ECO:0000313" key="3">
    <source>
        <dbReference type="Proteomes" id="UP000015453"/>
    </source>
</evidence>
<evidence type="ECO:0000256" key="1">
    <source>
        <dbReference type="ARBA" id="ARBA00009817"/>
    </source>
</evidence>
<dbReference type="SUPFAM" id="SSF55136">
    <property type="entry name" value="Probable bacterial effector-binding domain"/>
    <property type="match status" value="1"/>
</dbReference>
<keyword evidence="3" id="KW-1185">Reference proteome</keyword>
<dbReference type="InterPro" id="IPR006917">
    <property type="entry name" value="SOUL_heme-bd"/>
</dbReference>
<feature type="non-terminal residue" evidence="2">
    <location>
        <position position="285"/>
    </location>
</feature>